<dbReference type="Pfam" id="PF26204">
    <property type="entry name" value="Med14_fung"/>
    <property type="match status" value="1"/>
</dbReference>
<feature type="domain" description="Mediator complex subunit MED14 N-terminal" evidence="11">
    <location>
        <begin position="98"/>
        <end position="311"/>
    </location>
</feature>
<comment type="caution">
    <text evidence="12">The sequence shown here is derived from an EMBL/GenBank/DDBJ whole genome shotgun (WGS) entry which is preliminary data.</text>
</comment>
<evidence type="ECO:0000256" key="5">
    <source>
        <dbReference type="ARBA" id="ARBA00023159"/>
    </source>
</evidence>
<evidence type="ECO:0000256" key="10">
    <source>
        <dbReference type="SAM" id="MobiDB-lite"/>
    </source>
</evidence>
<evidence type="ECO:0000256" key="8">
    <source>
        <dbReference type="ARBA" id="ARBA00032007"/>
    </source>
</evidence>
<dbReference type="Pfam" id="PF08638">
    <property type="entry name" value="Med14"/>
    <property type="match status" value="1"/>
</dbReference>
<dbReference type="PANTHER" id="PTHR12809:SF2">
    <property type="entry name" value="MEDIATOR OF RNA POLYMERASE II TRANSCRIPTION SUBUNIT 14"/>
    <property type="match status" value="1"/>
</dbReference>
<keyword evidence="7 9" id="KW-0539">Nucleus</keyword>
<gene>
    <name evidence="12" type="ORF">E4U60_003474</name>
</gene>
<dbReference type="AlphaFoldDB" id="A0A9P7MIX7"/>
<evidence type="ECO:0000256" key="3">
    <source>
        <dbReference type="ARBA" id="ARBA00019619"/>
    </source>
</evidence>
<accession>A0A9P7MIX7</accession>
<dbReference type="InterPro" id="IPR013947">
    <property type="entry name" value="Mediator_Med14"/>
</dbReference>
<evidence type="ECO:0000259" key="11">
    <source>
        <dbReference type="Pfam" id="PF08638"/>
    </source>
</evidence>
<keyword evidence="6 9" id="KW-0804">Transcription</keyword>
<dbReference type="GO" id="GO:0003712">
    <property type="term" value="F:transcription coregulator activity"/>
    <property type="evidence" value="ECO:0007669"/>
    <property type="project" value="UniProtKB-UniRule"/>
</dbReference>
<evidence type="ECO:0000313" key="13">
    <source>
        <dbReference type="Proteomes" id="UP000706124"/>
    </source>
</evidence>
<evidence type="ECO:0000313" key="12">
    <source>
        <dbReference type="EMBL" id="KAG5947051.1"/>
    </source>
</evidence>
<dbReference type="GO" id="GO:0006357">
    <property type="term" value="P:regulation of transcription by RNA polymerase II"/>
    <property type="evidence" value="ECO:0007669"/>
    <property type="project" value="InterPro"/>
</dbReference>
<reference evidence="12 13" key="1">
    <citation type="journal article" date="2020" name="bioRxiv">
        <title>Whole genome comparisons of ergot fungi reveals the divergence and evolution of species within the genus Claviceps are the result of varying mechanisms driving genome evolution and host range expansion.</title>
        <authorList>
            <person name="Wyka S.A."/>
            <person name="Mondo S.J."/>
            <person name="Liu M."/>
            <person name="Dettman J."/>
            <person name="Nalam V."/>
            <person name="Broders K.D."/>
        </authorList>
    </citation>
    <scope>NUCLEOTIDE SEQUENCE [LARGE SCALE GENOMIC DNA]</scope>
    <source>
        <strain evidence="12 13">CCC 1485</strain>
    </source>
</reference>
<dbReference type="GO" id="GO:0016592">
    <property type="term" value="C:mediator complex"/>
    <property type="evidence" value="ECO:0007669"/>
    <property type="project" value="UniProtKB-UniRule"/>
</dbReference>
<evidence type="ECO:0000256" key="7">
    <source>
        <dbReference type="ARBA" id="ARBA00023242"/>
    </source>
</evidence>
<feature type="compositionally biased region" description="Basic and acidic residues" evidence="10">
    <location>
        <begin position="13"/>
        <end position="23"/>
    </location>
</feature>
<evidence type="ECO:0000256" key="4">
    <source>
        <dbReference type="ARBA" id="ARBA00023015"/>
    </source>
</evidence>
<name>A0A9P7MIX7_9HYPO</name>
<dbReference type="OrthoDB" id="205099at2759"/>
<proteinExistence type="inferred from homology"/>
<feature type="region of interest" description="Disordered" evidence="10">
    <location>
        <begin position="1"/>
        <end position="69"/>
    </location>
</feature>
<comment type="function">
    <text evidence="9">Component of the Mediator complex, a coactivator involved in the regulated transcription of nearly all RNA polymerase II-dependent genes. Mediator functions as a bridge to convey information from gene-specific regulatory proteins to the basal RNA polymerase II transcription machinery. Mediator is recruited to promoters by direct interactions with regulatory proteins and serves as a scaffold for the assembly of a functional preinitiation complex with RNA polymerase II and the general transcription factors.</text>
</comment>
<keyword evidence="4 9" id="KW-0805">Transcription regulation</keyword>
<sequence>MPGVVTMGLSGSNDRRTDHDRDITTNGVNGGEIVESRRAGAVKGGVSAGQTEASDDTSAGAQESLRRHDPDINEATVETQKNRMNDLPDEIVHITQGFVPLSLLFTRLAQVSHNALQDKIVELAKMPLPVTGNNGISSSYSSSGPDDTSPESLRKKGALLQFAQEWHGKWLKALVIAEWSRQSHQVSKLIDLKFHIDQQAVTYEAAVENIIHVKRDLAFARVPSPDLKTALQVLGTGSAPWMPDLHYIQPTALTPEEQLKWTSELNTLLSLRLNLYDYDKIPPQFRDYEIRSGRVTFKVDGEFEVDLTIADEDFEKQFWYIEFRFAFKPAPSRLSDFLRSYVEGGVNDALGKEGLGACYKFLHEFVLTIKIQELRRQALQLSRTSWTGTLKVEPLNRALAIQYWTSRPATTGLKSWVLIAVNSNRMLNGKYNVNSSSQLVAKWYRDGKAVQDHLTGFDVHELSVQSLLTNVIAQHIEHILGDVHSRLLTAARYKRQEAGMVFRTCKNDPVSSMLTIQVGCSDKISLLLEPKTGVFAIKPQSKFSMQPEHQLNNGSCSPEDGVNCLEQVRCAIMEDEVHRRGPLMGWNVRKAATTAEELRSLTRIRDWSRVIWLQKEGWDASWCVVIVLSLGGDEWWLIESNRHRKNDKQMPQVRTKIPLNGYPELSYAFWNDLAFFTTGLITRSIDLRELHRQKIKNRSNSKTSSSASPLVLLPSIEIALSAFLPATTFTRDGFESDASASEDGGSHENLDHLSLIQHATGNTVSGVNKAWADDIVNISFKGIKSLAPVDVKNEDALQDTQLICISEAVIRTRISTRSALLSNLADGDVSYNSRRGQFLLRIERAVGMPMLDTLKSRIMAIDRFVKFLEAMDGAGGFITTDTVTLRRIAFYYSEFTSRRQQQAEQNHGQDQTRGEESRTDKRWRVVLDLSKQDIEIEIEKGNPHLRVLDLMRQLVNCDDGISRLMSWLPTSLPALQAIDEIASLWVPFIAAGRGYFDFSMKTAAWMNLTYTIGTVQETQSLKIVSVDVKMKSRRGEAWWHVWRSDTDASSQDDISRALKRVWDSKGEGWIGLATGAAGRPRNGVVAMLLAVDEAVRGSVTDAPAENNEVVVLD</sequence>
<organism evidence="12 13">
    <name type="scientific">Claviceps pazoutovae</name>
    <dbReference type="NCBI Taxonomy" id="1649127"/>
    <lineage>
        <taxon>Eukaryota</taxon>
        <taxon>Fungi</taxon>
        <taxon>Dikarya</taxon>
        <taxon>Ascomycota</taxon>
        <taxon>Pezizomycotina</taxon>
        <taxon>Sordariomycetes</taxon>
        <taxon>Hypocreomycetidae</taxon>
        <taxon>Hypocreales</taxon>
        <taxon>Clavicipitaceae</taxon>
        <taxon>Claviceps</taxon>
    </lineage>
</organism>
<evidence type="ECO:0000256" key="2">
    <source>
        <dbReference type="ARBA" id="ARBA00007813"/>
    </source>
</evidence>
<comment type="subunit">
    <text evidence="9">Component of the Mediator complex.</text>
</comment>
<dbReference type="GO" id="GO:0070847">
    <property type="term" value="C:core mediator complex"/>
    <property type="evidence" value="ECO:0007669"/>
    <property type="project" value="TreeGrafter"/>
</dbReference>
<dbReference type="PANTHER" id="PTHR12809">
    <property type="entry name" value="MEDIATOR COMPLEX SUBUNIT"/>
    <property type="match status" value="1"/>
</dbReference>
<comment type="subcellular location">
    <subcellularLocation>
        <location evidence="1 9">Nucleus</location>
    </subcellularLocation>
</comment>
<dbReference type="EMBL" id="SRPO01000028">
    <property type="protein sequence ID" value="KAG5947051.1"/>
    <property type="molecule type" value="Genomic_DNA"/>
</dbReference>
<feature type="compositionally biased region" description="Polar residues" evidence="10">
    <location>
        <begin position="48"/>
        <end position="61"/>
    </location>
</feature>
<dbReference type="InterPro" id="IPR055122">
    <property type="entry name" value="Med14_N"/>
</dbReference>
<evidence type="ECO:0000256" key="6">
    <source>
        <dbReference type="ARBA" id="ARBA00023163"/>
    </source>
</evidence>
<keyword evidence="13" id="KW-1185">Reference proteome</keyword>
<dbReference type="Proteomes" id="UP000706124">
    <property type="component" value="Unassembled WGS sequence"/>
</dbReference>
<comment type="similarity">
    <text evidence="2 9">Belongs to the Mediator complex subunit 14 family.</text>
</comment>
<keyword evidence="5 9" id="KW-0010">Activator</keyword>
<evidence type="ECO:0000256" key="1">
    <source>
        <dbReference type="ARBA" id="ARBA00004123"/>
    </source>
</evidence>
<evidence type="ECO:0000256" key="9">
    <source>
        <dbReference type="RuleBase" id="RU365082"/>
    </source>
</evidence>
<protein>
    <recommendedName>
        <fullName evidence="3 9">Mediator of RNA polymerase II transcription subunit 14</fullName>
    </recommendedName>
    <alternativeName>
        <fullName evidence="8 9">Mediator complex subunit 14</fullName>
    </alternativeName>
</protein>